<keyword evidence="1" id="KW-0175">Coiled coil</keyword>
<sequence length="167" mass="19420">MSKDFAIVRKGYDPEQVDSYIATLQNQINSYKEKEQAINQAIVSAQIISEQLISNAKQEAEQIKKDAKIRLSKMQNMLDKAEEELKTFQDEYKKLISKYLTQLDENNIHSLMDELHSIRELFVLKEEDTEEKNFEGTQAQNLFEKVNTEFSQGISKEEMDSLFGKDL</sequence>
<evidence type="ECO:0000256" key="1">
    <source>
        <dbReference type="SAM" id="Coils"/>
    </source>
</evidence>
<evidence type="ECO:0000313" key="3">
    <source>
        <dbReference type="Proteomes" id="UP001486565"/>
    </source>
</evidence>
<keyword evidence="3" id="KW-1185">Reference proteome</keyword>
<protein>
    <submittedName>
        <fullName evidence="2">DivIVA domain-containing protein</fullName>
    </submittedName>
</protein>
<dbReference type="RefSeq" id="WP_341875968.1">
    <property type="nucleotide sequence ID" value="NZ_CP121687.1"/>
</dbReference>
<name>A0ABZ2Y2Y1_9FIRM</name>
<dbReference type="EMBL" id="CP121687">
    <property type="protein sequence ID" value="WZL68964.1"/>
    <property type="molecule type" value="Genomic_DNA"/>
</dbReference>
<evidence type="ECO:0000313" key="2">
    <source>
        <dbReference type="EMBL" id="WZL68964.1"/>
    </source>
</evidence>
<organism evidence="2 3">
    <name type="scientific">Defluviitalea saccharophila</name>
    <dbReference type="NCBI Taxonomy" id="879970"/>
    <lineage>
        <taxon>Bacteria</taxon>
        <taxon>Bacillati</taxon>
        <taxon>Bacillota</taxon>
        <taxon>Clostridia</taxon>
        <taxon>Lachnospirales</taxon>
        <taxon>Defluviitaleaceae</taxon>
        <taxon>Defluviitalea</taxon>
    </lineage>
</organism>
<dbReference type="Proteomes" id="UP001486565">
    <property type="component" value="Chromosome"/>
</dbReference>
<accession>A0ABZ2Y2Y1</accession>
<proteinExistence type="predicted"/>
<feature type="coiled-coil region" evidence="1">
    <location>
        <begin position="21"/>
        <end position="98"/>
    </location>
</feature>
<reference evidence="2 3" key="1">
    <citation type="submission" date="2023-03" db="EMBL/GenBank/DDBJ databases">
        <title>Novel Species.</title>
        <authorList>
            <person name="Ma S."/>
        </authorList>
    </citation>
    <scope>NUCLEOTIDE SEQUENCE [LARGE SCALE GENOMIC DNA]</scope>
    <source>
        <strain evidence="2 3">LIND6LT2</strain>
    </source>
</reference>
<dbReference type="InterPro" id="IPR007793">
    <property type="entry name" value="DivIVA_fam"/>
</dbReference>
<dbReference type="Pfam" id="PF05103">
    <property type="entry name" value="DivIVA"/>
    <property type="match status" value="1"/>
</dbReference>
<gene>
    <name evidence="2" type="ORF">QBE51_09045</name>
</gene>